<gene>
    <name evidence="9" type="ORF">SAMN05216551_10652</name>
</gene>
<name>A0A1H2PRP6_9BURK</name>
<feature type="domain" description="Rieske" evidence="8">
    <location>
        <begin position="28"/>
        <end position="128"/>
    </location>
</feature>
<dbReference type="Proteomes" id="UP000243719">
    <property type="component" value="Unassembled WGS sequence"/>
</dbReference>
<keyword evidence="3" id="KW-0560">Oxidoreductase</keyword>
<organism evidence="9 10">
    <name type="scientific">Chitinasiproducens palmae</name>
    <dbReference type="NCBI Taxonomy" id="1770053"/>
    <lineage>
        <taxon>Bacteria</taxon>
        <taxon>Pseudomonadati</taxon>
        <taxon>Pseudomonadota</taxon>
        <taxon>Betaproteobacteria</taxon>
        <taxon>Burkholderiales</taxon>
        <taxon>Burkholderiaceae</taxon>
        <taxon>Chitinasiproducens</taxon>
    </lineage>
</organism>
<dbReference type="STRING" id="1770053.SAMN05216551_10652"/>
<dbReference type="NCBIfam" id="TIGR02378">
    <property type="entry name" value="nirD_assim_sml"/>
    <property type="match status" value="1"/>
</dbReference>
<dbReference type="InterPro" id="IPR017881">
    <property type="entry name" value="NirD"/>
</dbReference>
<dbReference type="Pfam" id="PF13806">
    <property type="entry name" value="Rieske_2"/>
    <property type="match status" value="1"/>
</dbReference>
<keyword evidence="6" id="KW-0534">Nitrate assimilation</keyword>
<evidence type="ECO:0000259" key="8">
    <source>
        <dbReference type="PROSITE" id="PS51296"/>
    </source>
</evidence>
<dbReference type="GO" id="GO:0046872">
    <property type="term" value="F:metal ion binding"/>
    <property type="evidence" value="ECO:0007669"/>
    <property type="project" value="UniProtKB-KW"/>
</dbReference>
<keyword evidence="5" id="KW-0411">Iron-sulfur</keyword>
<proteinExistence type="predicted"/>
<dbReference type="RefSeq" id="WP_091908143.1">
    <property type="nucleotide sequence ID" value="NZ_FNLO01000006.1"/>
</dbReference>
<dbReference type="EMBL" id="FNLO01000006">
    <property type="protein sequence ID" value="SDV48771.1"/>
    <property type="molecule type" value="Genomic_DNA"/>
</dbReference>
<dbReference type="InterPro" id="IPR012748">
    <property type="entry name" value="Rieske-like_NirD"/>
</dbReference>
<evidence type="ECO:0000256" key="3">
    <source>
        <dbReference type="ARBA" id="ARBA00023002"/>
    </source>
</evidence>
<keyword evidence="10" id="KW-1185">Reference proteome</keyword>
<dbReference type="GO" id="GO:0042128">
    <property type="term" value="P:nitrate assimilation"/>
    <property type="evidence" value="ECO:0007669"/>
    <property type="project" value="UniProtKB-KW"/>
</dbReference>
<dbReference type="InterPro" id="IPR036922">
    <property type="entry name" value="Rieske_2Fe-2S_sf"/>
</dbReference>
<accession>A0A1H2PRP6</accession>
<dbReference type="CDD" id="cd03529">
    <property type="entry name" value="Rieske_NirD"/>
    <property type="match status" value="1"/>
</dbReference>
<evidence type="ECO:0000256" key="4">
    <source>
        <dbReference type="ARBA" id="ARBA00023004"/>
    </source>
</evidence>
<evidence type="ECO:0000256" key="5">
    <source>
        <dbReference type="ARBA" id="ARBA00023014"/>
    </source>
</evidence>
<dbReference type="SUPFAM" id="SSF50022">
    <property type="entry name" value="ISP domain"/>
    <property type="match status" value="1"/>
</dbReference>
<evidence type="ECO:0000313" key="9">
    <source>
        <dbReference type="EMBL" id="SDV48771.1"/>
    </source>
</evidence>
<reference evidence="10" key="1">
    <citation type="submission" date="2016-09" db="EMBL/GenBank/DDBJ databases">
        <authorList>
            <person name="Varghese N."/>
            <person name="Submissions S."/>
        </authorList>
    </citation>
    <scope>NUCLEOTIDE SEQUENCE [LARGE SCALE GENOMIC DNA]</scope>
    <source>
        <strain evidence="10">JS23</strain>
    </source>
</reference>
<keyword evidence="2" id="KW-0479">Metal-binding</keyword>
<evidence type="ECO:0000256" key="6">
    <source>
        <dbReference type="ARBA" id="ARBA00023063"/>
    </source>
</evidence>
<evidence type="ECO:0000256" key="2">
    <source>
        <dbReference type="ARBA" id="ARBA00022723"/>
    </source>
</evidence>
<protein>
    <submittedName>
        <fullName evidence="9">Assimilatory nitrite reductase (NAD(P)H) small subunit</fullName>
    </submittedName>
</protein>
<dbReference type="InterPro" id="IPR017941">
    <property type="entry name" value="Rieske_2Fe-2S"/>
</dbReference>
<dbReference type="Gene3D" id="2.102.10.10">
    <property type="entry name" value="Rieske [2Fe-2S] iron-sulphur domain"/>
    <property type="match status" value="1"/>
</dbReference>
<dbReference type="PROSITE" id="PS51296">
    <property type="entry name" value="RIESKE"/>
    <property type="match status" value="1"/>
</dbReference>
<evidence type="ECO:0000256" key="7">
    <source>
        <dbReference type="SAM" id="MobiDB-lite"/>
    </source>
</evidence>
<evidence type="ECO:0000256" key="1">
    <source>
        <dbReference type="ARBA" id="ARBA00022714"/>
    </source>
</evidence>
<keyword evidence="1" id="KW-0001">2Fe-2S</keyword>
<dbReference type="PROSITE" id="PS51300">
    <property type="entry name" value="NIRD"/>
    <property type="match status" value="1"/>
</dbReference>
<sequence>MTLHQRSSHSAVSDPSSTGPSTPAVAWTRVCRCEEIVPDTGVCARVAGQQVAVFRLADGSVHAIGNYDPNGRAAVLSRGLTGSLGGRLVVASPLYKHHFDLRTGECLEIPANSVPAYPTRVEDGVVWVQTQAVPAALDR</sequence>
<dbReference type="GO" id="GO:0008942">
    <property type="term" value="F:nitrite reductase [NAD(P)H] activity"/>
    <property type="evidence" value="ECO:0007669"/>
    <property type="project" value="InterPro"/>
</dbReference>
<keyword evidence="4" id="KW-0408">Iron</keyword>
<feature type="compositionally biased region" description="Polar residues" evidence="7">
    <location>
        <begin position="1"/>
        <end position="21"/>
    </location>
</feature>
<feature type="region of interest" description="Disordered" evidence="7">
    <location>
        <begin position="1"/>
        <end position="23"/>
    </location>
</feature>
<dbReference type="PANTHER" id="PTHR40562">
    <property type="match status" value="1"/>
</dbReference>
<dbReference type="OrthoDB" id="516687at2"/>
<evidence type="ECO:0000313" key="10">
    <source>
        <dbReference type="Proteomes" id="UP000243719"/>
    </source>
</evidence>
<dbReference type="GO" id="GO:0051537">
    <property type="term" value="F:2 iron, 2 sulfur cluster binding"/>
    <property type="evidence" value="ECO:0007669"/>
    <property type="project" value="UniProtKB-KW"/>
</dbReference>
<dbReference type="PANTHER" id="PTHR40562:SF1">
    <property type="entry name" value="NITRITE REDUCTASE (NADH) SMALL SUBUNIT"/>
    <property type="match status" value="1"/>
</dbReference>
<dbReference type="AlphaFoldDB" id="A0A1H2PRP6"/>